<feature type="non-terminal residue" evidence="1">
    <location>
        <position position="150"/>
    </location>
</feature>
<proteinExistence type="predicted"/>
<evidence type="ECO:0000313" key="1">
    <source>
        <dbReference type="EMBL" id="KIJ08673.1"/>
    </source>
</evidence>
<dbReference type="AlphaFoldDB" id="A0A0C9TCE8"/>
<organism evidence="1 2">
    <name type="scientific">Paxillus involutus ATCC 200175</name>
    <dbReference type="NCBI Taxonomy" id="664439"/>
    <lineage>
        <taxon>Eukaryota</taxon>
        <taxon>Fungi</taxon>
        <taxon>Dikarya</taxon>
        <taxon>Basidiomycota</taxon>
        <taxon>Agaricomycotina</taxon>
        <taxon>Agaricomycetes</taxon>
        <taxon>Agaricomycetidae</taxon>
        <taxon>Boletales</taxon>
        <taxon>Paxilineae</taxon>
        <taxon>Paxillaceae</taxon>
        <taxon>Paxillus</taxon>
    </lineage>
</organism>
<evidence type="ECO:0000313" key="2">
    <source>
        <dbReference type="Proteomes" id="UP000053647"/>
    </source>
</evidence>
<sequence>PSWLRSVPRNFGEARAGTLKADEWRTMTTVYLPLALVSIWGEGSAHPTKEVADHLRCVLIHTMHLVCAIQIACYRTMTVSRTTAYRSHITAWLTALKEVLPDASFRPNGHMACHIADYLELFGPVRSWWCFPFKRLIGQLQRMPINHKFG</sequence>
<keyword evidence="2" id="KW-1185">Reference proteome</keyword>
<reference evidence="2" key="2">
    <citation type="submission" date="2015-01" db="EMBL/GenBank/DDBJ databases">
        <title>Evolutionary Origins and Diversification of the Mycorrhizal Mutualists.</title>
        <authorList>
            <consortium name="DOE Joint Genome Institute"/>
            <consortium name="Mycorrhizal Genomics Consortium"/>
            <person name="Kohler A."/>
            <person name="Kuo A."/>
            <person name="Nagy L.G."/>
            <person name="Floudas D."/>
            <person name="Copeland A."/>
            <person name="Barry K.W."/>
            <person name="Cichocki N."/>
            <person name="Veneault-Fourrey C."/>
            <person name="LaButti K."/>
            <person name="Lindquist E.A."/>
            <person name="Lipzen A."/>
            <person name="Lundell T."/>
            <person name="Morin E."/>
            <person name="Murat C."/>
            <person name="Riley R."/>
            <person name="Ohm R."/>
            <person name="Sun H."/>
            <person name="Tunlid A."/>
            <person name="Henrissat B."/>
            <person name="Grigoriev I.V."/>
            <person name="Hibbett D.S."/>
            <person name="Martin F."/>
        </authorList>
    </citation>
    <scope>NUCLEOTIDE SEQUENCE [LARGE SCALE GENOMIC DNA]</scope>
    <source>
        <strain evidence="2">ATCC 200175</strain>
    </source>
</reference>
<accession>A0A0C9TCE8</accession>
<dbReference type="Proteomes" id="UP000053647">
    <property type="component" value="Unassembled WGS sequence"/>
</dbReference>
<dbReference type="HOGENOM" id="CLU_081367_1_0_1"/>
<gene>
    <name evidence="1" type="ORF">PAXINDRAFT_54011</name>
</gene>
<name>A0A0C9TCE8_PAXIN</name>
<feature type="non-terminal residue" evidence="1">
    <location>
        <position position="1"/>
    </location>
</feature>
<dbReference type="PANTHER" id="PTHR46579:SF1">
    <property type="entry name" value="F5_8 TYPE C DOMAIN-CONTAINING PROTEIN"/>
    <property type="match status" value="1"/>
</dbReference>
<protein>
    <recommendedName>
        <fullName evidence="3">DUF4218 domain-containing protein</fullName>
    </recommendedName>
</protein>
<dbReference type="EMBL" id="KN819577">
    <property type="protein sequence ID" value="KIJ08673.1"/>
    <property type="molecule type" value="Genomic_DNA"/>
</dbReference>
<evidence type="ECO:0008006" key="3">
    <source>
        <dbReference type="Google" id="ProtNLM"/>
    </source>
</evidence>
<dbReference type="PANTHER" id="PTHR46579">
    <property type="entry name" value="F5/8 TYPE C DOMAIN-CONTAINING PROTEIN-RELATED"/>
    <property type="match status" value="1"/>
</dbReference>
<dbReference type="OrthoDB" id="3247418at2759"/>
<reference evidence="1 2" key="1">
    <citation type="submission" date="2014-06" db="EMBL/GenBank/DDBJ databases">
        <authorList>
            <consortium name="DOE Joint Genome Institute"/>
            <person name="Kuo A."/>
            <person name="Kohler A."/>
            <person name="Nagy L.G."/>
            <person name="Floudas D."/>
            <person name="Copeland A."/>
            <person name="Barry K.W."/>
            <person name="Cichocki N."/>
            <person name="Veneault-Fourrey C."/>
            <person name="LaButti K."/>
            <person name="Lindquist E.A."/>
            <person name="Lipzen A."/>
            <person name="Lundell T."/>
            <person name="Morin E."/>
            <person name="Murat C."/>
            <person name="Sun H."/>
            <person name="Tunlid A."/>
            <person name="Henrissat B."/>
            <person name="Grigoriev I.V."/>
            <person name="Hibbett D.S."/>
            <person name="Martin F."/>
            <person name="Nordberg H.P."/>
            <person name="Cantor M.N."/>
            <person name="Hua S.X."/>
        </authorList>
    </citation>
    <scope>NUCLEOTIDE SEQUENCE [LARGE SCALE GENOMIC DNA]</scope>
    <source>
        <strain evidence="1 2">ATCC 200175</strain>
    </source>
</reference>